<accession>A0A0D2C3N4</accession>
<dbReference type="Gene3D" id="1.20.120.1630">
    <property type="match status" value="1"/>
</dbReference>
<dbReference type="GO" id="GO:0016095">
    <property type="term" value="P:polyprenol catabolic process"/>
    <property type="evidence" value="ECO:0007669"/>
    <property type="project" value="UniProtKB-UniRule"/>
</dbReference>
<proteinExistence type="inferred from homology"/>
<dbReference type="EMBL" id="KN847045">
    <property type="protein sequence ID" value="KIW25035.1"/>
    <property type="molecule type" value="Genomic_DNA"/>
</dbReference>
<dbReference type="RefSeq" id="XP_016245251.1">
    <property type="nucleotide sequence ID" value="XM_016398060.1"/>
</dbReference>
<evidence type="ECO:0000313" key="3">
    <source>
        <dbReference type="Proteomes" id="UP000054466"/>
    </source>
</evidence>
<dbReference type="Proteomes" id="UP000054466">
    <property type="component" value="Unassembled WGS sequence"/>
</dbReference>
<dbReference type="InterPro" id="IPR039698">
    <property type="entry name" value="Dfg10/SRD5A3"/>
</dbReference>
<keyword evidence="1" id="KW-0521">NADP</keyword>
<dbReference type="PANTHER" id="PTHR14624">
    <property type="entry name" value="DFG10 PROTEIN"/>
    <property type="match status" value="1"/>
</dbReference>
<name>A0A0D2C3N4_9EURO</name>
<keyword evidence="1" id="KW-0812">Transmembrane</keyword>
<comment type="similarity">
    <text evidence="1">Belongs to the steroid 5-alpha reductase family. Polyprenal reductase subfamily.</text>
</comment>
<feature type="transmembrane region" description="Helical" evidence="1">
    <location>
        <begin position="181"/>
        <end position="201"/>
    </location>
</feature>
<comment type="pathway">
    <text evidence="1">Protein modification; protein glycosylation.</text>
</comment>
<dbReference type="STRING" id="569365.A0A0D2C3N4"/>
<reference evidence="2 3" key="1">
    <citation type="submission" date="2015-01" db="EMBL/GenBank/DDBJ databases">
        <title>The Genome Sequence of Cladophialophora immunda CBS83496.</title>
        <authorList>
            <consortium name="The Broad Institute Genomics Platform"/>
            <person name="Cuomo C."/>
            <person name="de Hoog S."/>
            <person name="Gorbushina A."/>
            <person name="Stielow B."/>
            <person name="Teixiera M."/>
            <person name="Abouelleil A."/>
            <person name="Chapman S.B."/>
            <person name="Priest M."/>
            <person name="Young S.K."/>
            <person name="Wortman J."/>
            <person name="Nusbaum C."/>
            <person name="Birren B."/>
        </authorList>
    </citation>
    <scope>NUCLEOTIDE SEQUENCE [LARGE SCALE GENOMIC DNA]</scope>
    <source>
        <strain evidence="2 3">CBS 83496</strain>
    </source>
</reference>
<dbReference type="VEuPathDB" id="FungiDB:PV07_10708"/>
<dbReference type="AlphaFoldDB" id="A0A0D2C3N4"/>
<evidence type="ECO:0000256" key="1">
    <source>
        <dbReference type="RuleBase" id="RU367081"/>
    </source>
</evidence>
<keyword evidence="1" id="KW-0472">Membrane</keyword>
<organism evidence="2 3">
    <name type="scientific">Cladophialophora immunda</name>
    <dbReference type="NCBI Taxonomy" id="569365"/>
    <lineage>
        <taxon>Eukaryota</taxon>
        <taxon>Fungi</taxon>
        <taxon>Dikarya</taxon>
        <taxon>Ascomycota</taxon>
        <taxon>Pezizomycotina</taxon>
        <taxon>Eurotiomycetes</taxon>
        <taxon>Chaetothyriomycetidae</taxon>
        <taxon>Chaetothyriales</taxon>
        <taxon>Herpotrichiellaceae</taxon>
        <taxon>Cladophialophora</taxon>
    </lineage>
</organism>
<dbReference type="OrthoDB" id="541710at2759"/>
<dbReference type="PROSITE" id="PS50244">
    <property type="entry name" value="S5A_REDUCTASE"/>
    <property type="match status" value="1"/>
</dbReference>
<dbReference type="GO" id="GO:0102389">
    <property type="term" value="F:polyprenol reductase activity"/>
    <property type="evidence" value="ECO:0007669"/>
    <property type="project" value="UniProtKB-UniRule"/>
</dbReference>
<dbReference type="GO" id="GO:0005789">
    <property type="term" value="C:endoplasmic reticulum membrane"/>
    <property type="evidence" value="ECO:0007669"/>
    <property type="project" value="UniProtKB-SubCell"/>
</dbReference>
<keyword evidence="1" id="KW-1133">Transmembrane helix</keyword>
<dbReference type="HOGENOM" id="CLU_044409_0_1_1"/>
<feature type="transmembrane region" description="Helical" evidence="1">
    <location>
        <begin position="264"/>
        <end position="285"/>
    </location>
</feature>
<comment type="catalytic activity">
    <reaction evidence="1">
        <text>a di-trans,poly-cis-dolichal + NADP(+) = a di-trans,poly-cis-polyprenal + NADPH + H(+)</text>
        <dbReference type="Rhea" id="RHEA:80727"/>
        <dbReference type="Rhea" id="RHEA-COMP:19536"/>
        <dbReference type="Rhea" id="RHEA-COMP:19537"/>
        <dbReference type="ChEBI" id="CHEBI:15378"/>
        <dbReference type="ChEBI" id="CHEBI:57783"/>
        <dbReference type="ChEBI" id="CHEBI:58349"/>
        <dbReference type="ChEBI" id="CHEBI:231623"/>
        <dbReference type="ChEBI" id="CHEBI:231637"/>
        <dbReference type="EC" id="1.3.1.94"/>
    </reaction>
    <physiologicalReaction direction="right-to-left" evidence="1">
        <dbReference type="Rhea" id="RHEA:80729"/>
    </physiologicalReaction>
</comment>
<dbReference type="GO" id="GO:0006488">
    <property type="term" value="P:dolichol-linked oligosaccharide biosynthetic process"/>
    <property type="evidence" value="ECO:0007669"/>
    <property type="project" value="UniProtKB-UniRule"/>
</dbReference>
<keyword evidence="1" id="KW-0560">Oxidoreductase</keyword>
<comment type="function">
    <text evidence="1">Plays a key role in early steps of protein N-linked glycosylation by being involved in the conversion of polyprenol into dolichol. Acts as a polyprenal reductase that mediates the reduction of polyprenal into dolichal in a NADP-dependent mechanism. Dolichols are required for the synthesis of dolichol-linked monosaccharides and the oligosaccharide precursor used for N-glycosylation.</text>
</comment>
<dbReference type="GO" id="GO:0160198">
    <property type="term" value="F:polyprenal reductase activity"/>
    <property type="evidence" value="ECO:0007669"/>
    <property type="project" value="UniProtKB-EC"/>
</dbReference>
<sequence>MLPLAIRAIKAFYLLSSLAILAVRLIPALGGRFLAYGARAGDHARSKERNKSTKQDEPSIGGHFLDCVATLTVPHAWFTHFYVLSVTCSLACLFTFHHYAGTIEGQAMDIPLFCSMLMLLQGCRRLVECLVLAQQSNSRMWIGHYAIGMAFYMVTNMAIWVEHLDVNHSQAQTTSPDRNQGSILWTAKTLAWTFLFFWASDRQNLYHRYLSNLKKYTLPEKYAFRWVVAPHYTAECLIYLSLSFLDAPPRQDHHQRRDDNQKPAILSVNWTLFCALVFVTVNLGVTADGTKKWLRAKFPDRAWEIIKRWRMIPFVY</sequence>
<comment type="subcellular location">
    <subcellularLocation>
        <location evidence="1">Endoplasmic reticulum membrane</location>
    </subcellularLocation>
</comment>
<dbReference type="PANTHER" id="PTHR14624:SF0">
    <property type="entry name" value="POLYPRENOL REDUCTASE"/>
    <property type="match status" value="1"/>
</dbReference>
<evidence type="ECO:0000313" key="2">
    <source>
        <dbReference type="EMBL" id="KIW25035.1"/>
    </source>
</evidence>
<gene>
    <name evidence="2" type="ORF">PV07_10708</name>
</gene>
<dbReference type="GO" id="GO:0003865">
    <property type="term" value="F:3-oxo-5-alpha-steroid 4-dehydrogenase activity"/>
    <property type="evidence" value="ECO:0007669"/>
    <property type="project" value="TreeGrafter"/>
</dbReference>
<keyword evidence="3" id="KW-1185">Reference proteome</keyword>
<protein>
    <recommendedName>
        <fullName evidence="1">Polyprenal reductase</fullName>
        <ecNumber evidence="1">1.3.1.94</ecNumber>
    </recommendedName>
</protein>
<feature type="transmembrane region" description="Helical" evidence="1">
    <location>
        <begin position="81"/>
        <end position="100"/>
    </location>
</feature>
<dbReference type="EC" id="1.3.1.94" evidence="1"/>
<feature type="transmembrane region" description="Helical" evidence="1">
    <location>
        <begin position="142"/>
        <end position="161"/>
    </location>
</feature>
<dbReference type="UniPathway" id="UPA00378"/>
<dbReference type="GeneID" id="27349902"/>
<keyword evidence="1" id="KW-0256">Endoplasmic reticulum</keyword>